<organism evidence="2 3">
    <name type="scientific">Tardiphaga alba</name>
    <dbReference type="NCBI Taxonomy" id="340268"/>
    <lineage>
        <taxon>Bacteria</taxon>
        <taxon>Pseudomonadati</taxon>
        <taxon>Pseudomonadota</taxon>
        <taxon>Alphaproteobacteria</taxon>
        <taxon>Hyphomicrobiales</taxon>
        <taxon>Nitrobacteraceae</taxon>
        <taxon>Tardiphaga</taxon>
    </lineage>
</organism>
<accession>A0ABX8AGC3</accession>
<reference evidence="2 3" key="1">
    <citation type="submission" date="2019-02" db="EMBL/GenBank/DDBJ databases">
        <title>Emended description of the genus Rhodopseudomonas and description of Rhodopseudomonas albus sp. nov., a non-phototrophic, heavy-metal-tolerant bacterium isolated from garden soil.</title>
        <authorList>
            <person name="Bao Z."/>
            <person name="Cao W.W."/>
            <person name="Sato Y."/>
            <person name="Nishizawa T."/>
            <person name="Zhao J."/>
            <person name="Guo Y."/>
            <person name="Ohta H."/>
        </authorList>
    </citation>
    <scope>NUCLEOTIDE SEQUENCE [LARGE SCALE GENOMIC DNA]</scope>
    <source>
        <strain evidence="2 3">SK50-23</strain>
    </source>
</reference>
<keyword evidence="3" id="KW-1185">Reference proteome</keyword>
<proteinExistence type="predicted"/>
<dbReference type="EMBL" id="CP036498">
    <property type="protein sequence ID" value="QUS42351.1"/>
    <property type="molecule type" value="Genomic_DNA"/>
</dbReference>
<keyword evidence="1" id="KW-0732">Signal</keyword>
<protein>
    <submittedName>
        <fullName evidence="2">Uncharacterized protein</fullName>
    </submittedName>
</protein>
<feature type="chain" id="PRO_5045541206" evidence="1">
    <location>
        <begin position="31"/>
        <end position="146"/>
    </location>
</feature>
<feature type="signal peptide" evidence="1">
    <location>
        <begin position="1"/>
        <end position="30"/>
    </location>
</feature>
<name>A0ABX8AGC3_9BRAD</name>
<evidence type="ECO:0000256" key="1">
    <source>
        <dbReference type="SAM" id="SignalP"/>
    </source>
</evidence>
<dbReference type="Proteomes" id="UP000682843">
    <property type="component" value="Chromosome"/>
</dbReference>
<evidence type="ECO:0000313" key="3">
    <source>
        <dbReference type="Proteomes" id="UP000682843"/>
    </source>
</evidence>
<gene>
    <name evidence="2" type="ORF">RPMA_10260</name>
</gene>
<evidence type="ECO:0000313" key="2">
    <source>
        <dbReference type="EMBL" id="QUS42351.1"/>
    </source>
</evidence>
<sequence length="146" mass="15465">MPSRSRLGRIVLCPLLVSAALALALPAALAQEQVVERAAKGVAAKDIRVGVYLNVQQDCSSGTLPAIRLLSPPANGTVNIKRGKVSATNYKQCLALEVPGFVAFYKSKPDFSGTDTVTLEVKYPGGRTEIQKIKVTVGDGKEGQKI</sequence>